<evidence type="ECO:0000256" key="12">
    <source>
        <dbReference type="PROSITE-ProRule" id="PRU00209"/>
    </source>
</evidence>
<evidence type="ECO:0000256" key="6">
    <source>
        <dbReference type="ARBA" id="ARBA00022840"/>
    </source>
</evidence>
<evidence type="ECO:0000256" key="2">
    <source>
        <dbReference type="ARBA" id="ARBA00022555"/>
    </source>
</evidence>
<dbReference type="CDD" id="cd00775">
    <property type="entry name" value="LysRS_core"/>
    <property type="match status" value="1"/>
</dbReference>
<dbReference type="InterPro" id="IPR044136">
    <property type="entry name" value="Lys-tRNA-ligase_II_N"/>
</dbReference>
<dbReference type="InterPro" id="IPR002313">
    <property type="entry name" value="Lys-tRNA-ligase_II"/>
</dbReference>
<dbReference type="Pfam" id="PF00152">
    <property type="entry name" value="tRNA-synt_2"/>
    <property type="match status" value="1"/>
</dbReference>
<evidence type="ECO:0000256" key="1">
    <source>
        <dbReference type="ARBA" id="ARBA00008226"/>
    </source>
</evidence>
<dbReference type="GO" id="GO:0004824">
    <property type="term" value="F:lysine-tRNA ligase activity"/>
    <property type="evidence" value="ECO:0007669"/>
    <property type="project" value="UniProtKB-UniRule"/>
</dbReference>
<keyword evidence="5 11" id="KW-0547">Nucleotide-binding</keyword>
<dbReference type="GO" id="GO:0005829">
    <property type="term" value="C:cytosol"/>
    <property type="evidence" value="ECO:0007669"/>
    <property type="project" value="TreeGrafter"/>
</dbReference>
<evidence type="ECO:0000256" key="3">
    <source>
        <dbReference type="ARBA" id="ARBA00022598"/>
    </source>
</evidence>
<dbReference type="SUPFAM" id="SSF50249">
    <property type="entry name" value="Nucleic acid-binding proteins"/>
    <property type="match status" value="2"/>
</dbReference>
<comment type="subcellular location">
    <subcellularLocation>
        <location evidence="11">Cytoplasm</location>
    </subcellularLocation>
</comment>
<dbReference type="NCBIfam" id="NF001756">
    <property type="entry name" value="PRK00484.1"/>
    <property type="match status" value="1"/>
</dbReference>
<dbReference type="Gene3D" id="2.40.50.140">
    <property type="entry name" value="Nucleic acid-binding proteins"/>
    <property type="match status" value="2"/>
</dbReference>
<keyword evidence="4 11" id="KW-0479">Metal-binding</keyword>
<keyword evidence="11 13" id="KW-0460">Magnesium</keyword>
<feature type="binding site" evidence="11">
    <location>
        <position position="413"/>
    </location>
    <ligand>
        <name>Mg(2+)</name>
        <dbReference type="ChEBI" id="CHEBI:18420"/>
        <label>2</label>
    </ligand>
</feature>
<proteinExistence type="inferred from homology"/>
<keyword evidence="11" id="KW-0963">Cytoplasm</keyword>
<evidence type="ECO:0000256" key="10">
    <source>
        <dbReference type="ARBA" id="ARBA00048573"/>
    </source>
</evidence>
<evidence type="ECO:0000256" key="9">
    <source>
        <dbReference type="ARBA" id="ARBA00023146"/>
    </source>
</evidence>
<dbReference type="InterPro" id="IPR018149">
    <property type="entry name" value="Lys-tRNA-synth_II_C"/>
</dbReference>
<feature type="binding site" evidence="11">
    <location>
        <position position="413"/>
    </location>
    <ligand>
        <name>Mg(2+)</name>
        <dbReference type="ChEBI" id="CHEBI:18420"/>
        <label>1</label>
    </ligand>
</feature>
<dbReference type="AlphaFoldDB" id="A0A564SCM6"/>
<dbReference type="Gene3D" id="3.30.930.10">
    <property type="entry name" value="Bira Bifunctional Protein, Domain 2"/>
    <property type="match status" value="1"/>
</dbReference>
<dbReference type="GO" id="GO:0006430">
    <property type="term" value="P:lysyl-tRNA aminoacylation"/>
    <property type="evidence" value="ECO:0007669"/>
    <property type="project" value="UniProtKB-UniRule"/>
</dbReference>
<keyword evidence="2 12" id="KW-0820">tRNA-binding</keyword>
<keyword evidence="6 11" id="KW-0067">ATP-binding</keyword>
<dbReference type="InterPro" id="IPR004365">
    <property type="entry name" value="NA-bd_OB_tRNA"/>
</dbReference>
<organism evidence="16 17">
    <name type="scientific">Dorea formicigenerans</name>
    <dbReference type="NCBI Taxonomy" id="39486"/>
    <lineage>
        <taxon>Bacteria</taxon>
        <taxon>Bacillati</taxon>
        <taxon>Bacillota</taxon>
        <taxon>Clostridia</taxon>
        <taxon>Lachnospirales</taxon>
        <taxon>Lachnospiraceae</taxon>
        <taxon>Dorea</taxon>
    </lineage>
</organism>
<reference evidence="16 17" key="1">
    <citation type="submission" date="2019-07" db="EMBL/GenBank/DDBJ databases">
        <authorList>
            <person name="Hibberd C M."/>
            <person name="Gehrig L. J."/>
            <person name="Chang H.-W."/>
            <person name="Venkatesh S."/>
        </authorList>
    </citation>
    <scope>NUCLEOTIDE SEQUENCE [LARGE SCALE GENOMIC DNA]</scope>
    <source>
        <strain evidence="16">Dorea_formicigenerans_SSTS_Bg7063</strain>
    </source>
</reference>
<comment type="catalytic activity">
    <reaction evidence="10 11 13">
        <text>tRNA(Lys) + L-lysine + ATP = L-lysyl-tRNA(Lys) + AMP + diphosphate</text>
        <dbReference type="Rhea" id="RHEA:20792"/>
        <dbReference type="Rhea" id="RHEA-COMP:9696"/>
        <dbReference type="Rhea" id="RHEA-COMP:9697"/>
        <dbReference type="ChEBI" id="CHEBI:30616"/>
        <dbReference type="ChEBI" id="CHEBI:32551"/>
        <dbReference type="ChEBI" id="CHEBI:33019"/>
        <dbReference type="ChEBI" id="CHEBI:78442"/>
        <dbReference type="ChEBI" id="CHEBI:78529"/>
        <dbReference type="ChEBI" id="CHEBI:456215"/>
        <dbReference type="EC" id="6.1.1.6"/>
    </reaction>
</comment>
<dbReference type="HAMAP" id="MF_00252">
    <property type="entry name" value="Lys_tRNA_synth_class2"/>
    <property type="match status" value="1"/>
</dbReference>
<dbReference type="Proteomes" id="UP000358366">
    <property type="component" value="Unassembled WGS sequence"/>
</dbReference>
<feature type="domain" description="Aminoacyl-transfer RNA synthetases class-II family profile" evidence="14">
    <location>
        <begin position="179"/>
        <end position="490"/>
    </location>
</feature>
<gene>
    <name evidence="11 16" type="primary">lysS</name>
    <name evidence="16" type="ORF">DFSSTS7063_00271</name>
</gene>
<keyword evidence="8 11" id="KW-0648">Protein biosynthesis</keyword>
<evidence type="ECO:0000256" key="5">
    <source>
        <dbReference type="ARBA" id="ARBA00022741"/>
    </source>
</evidence>
<dbReference type="InterPro" id="IPR012340">
    <property type="entry name" value="NA-bd_OB-fold"/>
</dbReference>
<evidence type="ECO:0000256" key="4">
    <source>
        <dbReference type="ARBA" id="ARBA00022723"/>
    </source>
</evidence>
<comment type="cofactor">
    <cofactor evidence="11 13">
        <name>Mg(2+)</name>
        <dbReference type="ChEBI" id="CHEBI:18420"/>
    </cofactor>
    <text evidence="11 13">Binds 3 Mg(2+) ions per subunit.</text>
</comment>
<sequence length="647" mass="73581">MGDQQKNTQEPDVSQLRKVRREKLADLQANGKNPFEITKYDVTCHATDIKENFEEMEGKHVSVAGRVMQKRVMGKASFCNILDLSGNIQSYVARDSIGEESYKDFKKLDIGDIIGIEGEVFKTKTGEISIHASAVKLLSKSLQILPEKFHGLTNTDTRYRQRYVDLIVNPEVRDTFIKRSRIISAVRRYLDGQGFMEVETPMLVANAGGAAARPFETHFNALNEDLKLRISLELYLKRLIVGGLERVYEIGRVFRNEGLDTRHNPEFTLMELYQAYTDYNGMMDLTENLYRHVAQEVLGTTKIVYKGIEMDLGEPFERITMVDAVKKYAGVDWNEVETLEQARELAKEHNLEFEERHKKGDILNLFFEEYVEEHLLQPTFVMDHPVEISPLTKKKPENPNYVERFEFFMNGWEMANAYSELNDPIDQRERFAAQEEAFAAGDEEANHTDEDFLNALEIGMPPTGGIGFGIDRMCMLLTGAEAIRDVLLFPTMKSLDGVNKKNDVNNTASEVPEKNVKTESEKIDFSKVKVEPLFEEFVDFDTFSKSDFRAVKVKECVAVPKSKKLLQFTLDDGTGTDRTILSGIHSFYEPEELVGKTLIAITNLPPRAMMGIDSCGMLLSAIHEEEGEEKLHLLMVDDHIPAGAKLY</sequence>
<evidence type="ECO:0000259" key="15">
    <source>
        <dbReference type="PROSITE" id="PS50886"/>
    </source>
</evidence>
<dbReference type="EC" id="6.1.1.6" evidence="11"/>
<dbReference type="FunFam" id="2.40.50.140:FF:000024">
    <property type="entry name" value="Lysine--tRNA ligase"/>
    <property type="match status" value="1"/>
</dbReference>
<dbReference type="PROSITE" id="PS50886">
    <property type="entry name" value="TRBD"/>
    <property type="match status" value="1"/>
</dbReference>
<dbReference type="Pfam" id="PF01588">
    <property type="entry name" value="tRNA_bind"/>
    <property type="match status" value="1"/>
</dbReference>
<dbReference type="GO" id="GO:0000287">
    <property type="term" value="F:magnesium ion binding"/>
    <property type="evidence" value="ECO:0007669"/>
    <property type="project" value="UniProtKB-UniRule"/>
</dbReference>
<dbReference type="SUPFAM" id="SSF55681">
    <property type="entry name" value="Class II aaRS and biotin synthetases"/>
    <property type="match status" value="1"/>
</dbReference>
<dbReference type="GO" id="GO:0140096">
    <property type="term" value="F:catalytic activity, acting on a protein"/>
    <property type="evidence" value="ECO:0007669"/>
    <property type="project" value="UniProtKB-ARBA"/>
</dbReference>
<feature type="domain" description="TRNA-binding" evidence="15">
    <location>
        <begin position="542"/>
        <end position="647"/>
    </location>
</feature>
<evidence type="ECO:0000313" key="17">
    <source>
        <dbReference type="Proteomes" id="UP000358366"/>
    </source>
</evidence>
<keyword evidence="7 12" id="KW-0694">RNA-binding</keyword>
<dbReference type="InterPro" id="IPR004364">
    <property type="entry name" value="Aa-tRNA-synt_II"/>
</dbReference>
<feature type="binding site" evidence="11">
    <location>
        <position position="406"/>
    </location>
    <ligand>
        <name>Mg(2+)</name>
        <dbReference type="ChEBI" id="CHEBI:18420"/>
        <label>1</label>
    </ligand>
</feature>
<comment type="similarity">
    <text evidence="1 11">Belongs to the class-II aminoacyl-tRNA synthetase family.</text>
</comment>
<dbReference type="GO" id="GO:0005524">
    <property type="term" value="F:ATP binding"/>
    <property type="evidence" value="ECO:0007669"/>
    <property type="project" value="UniProtKB-UniRule"/>
</dbReference>
<evidence type="ECO:0000256" key="8">
    <source>
        <dbReference type="ARBA" id="ARBA00022917"/>
    </source>
</evidence>
<dbReference type="CDD" id="cd04322">
    <property type="entry name" value="LysRS_N"/>
    <property type="match status" value="1"/>
</dbReference>
<dbReference type="InterPro" id="IPR006195">
    <property type="entry name" value="aa-tRNA-synth_II"/>
</dbReference>
<dbReference type="GO" id="GO:0016740">
    <property type="term" value="F:transferase activity"/>
    <property type="evidence" value="ECO:0007669"/>
    <property type="project" value="UniProtKB-ARBA"/>
</dbReference>
<dbReference type="RefSeq" id="WP_144123348.1">
    <property type="nucleotide sequence ID" value="NZ_CABHNI010000007.1"/>
</dbReference>
<protein>
    <recommendedName>
        <fullName evidence="11">Lysine--tRNA ligase</fullName>
        <ecNumber evidence="11">6.1.1.6</ecNumber>
    </recommendedName>
    <alternativeName>
        <fullName evidence="11">Lysyl-tRNA synthetase</fullName>
        <shortName evidence="11">LysRS</shortName>
    </alternativeName>
</protein>
<dbReference type="InterPro" id="IPR002547">
    <property type="entry name" value="tRNA-bd_dom"/>
</dbReference>
<dbReference type="InterPro" id="IPR045864">
    <property type="entry name" value="aa-tRNA-synth_II/BPL/LPL"/>
</dbReference>
<dbReference type="GO" id="GO:0000049">
    <property type="term" value="F:tRNA binding"/>
    <property type="evidence" value="ECO:0007669"/>
    <property type="project" value="UniProtKB-UniRule"/>
</dbReference>
<comment type="subunit">
    <text evidence="11">Homodimer.</text>
</comment>
<dbReference type="PANTHER" id="PTHR42918">
    <property type="entry name" value="LYSYL-TRNA SYNTHETASE"/>
    <property type="match status" value="1"/>
</dbReference>
<evidence type="ECO:0000256" key="11">
    <source>
        <dbReference type="HAMAP-Rule" id="MF_00252"/>
    </source>
</evidence>
<dbReference type="NCBIfam" id="TIGR00499">
    <property type="entry name" value="lysS_bact"/>
    <property type="match status" value="1"/>
</dbReference>
<evidence type="ECO:0000256" key="7">
    <source>
        <dbReference type="ARBA" id="ARBA00022884"/>
    </source>
</evidence>
<dbReference type="Pfam" id="PF01336">
    <property type="entry name" value="tRNA_anti-codon"/>
    <property type="match status" value="1"/>
</dbReference>
<evidence type="ECO:0000256" key="13">
    <source>
        <dbReference type="RuleBase" id="RU000336"/>
    </source>
</evidence>
<evidence type="ECO:0000313" key="16">
    <source>
        <dbReference type="EMBL" id="VUW92927.1"/>
    </source>
</evidence>
<keyword evidence="3 11" id="KW-0436">Ligase</keyword>
<dbReference type="EMBL" id="CABHNI010000007">
    <property type="protein sequence ID" value="VUW92927.1"/>
    <property type="molecule type" value="Genomic_DNA"/>
</dbReference>
<dbReference type="PROSITE" id="PS50862">
    <property type="entry name" value="AA_TRNA_LIGASE_II"/>
    <property type="match status" value="1"/>
</dbReference>
<accession>A0A564SCM6</accession>
<keyword evidence="9 11" id="KW-0030">Aminoacyl-tRNA synthetase</keyword>
<dbReference type="PANTHER" id="PTHR42918:SF15">
    <property type="entry name" value="LYSINE--TRNA LIGASE, CHLOROPLASTIC_MITOCHONDRIAL"/>
    <property type="match status" value="1"/>
</dbReference>
<evidence type="ECO:0000259" key="14">
    <source>
        <dbReference type="PROSITE" id="PS50862"/>
    </source>
</evidence>
<dbReference type="PRINTS" id="PR00982">
    <property type="entry name" value="TRNASYNTHLYS"/>
</dbReference>
<name>A0A564SCM6_9FIRM</name>